<keyword evidence="5" id="KW-1185">Reference proteome</keyword>
<dbReference type="PANTHER" id="PTHR37464:SF1">
    <property type="entry name" value="BLL2463 PROTEIN"/>
    <property type="match status" value="1"/>
</dbReference>
<dbReference type="Proteomes" id="UP000315753">
    <property type="component" value="Unassembled WGS sequence"/>
</dbReference>
<organism evidence="4 5">
    <name type="scientific">Ureibacillus terrenus</name>
    <dbReference type="NCBI Taxonomy" id="118246"/>
    <lineage>
        <taxon>Bacteria</taxon>
        <taxon>Bacillati</taxon>
        <taxon>Bacillota</taxon>
        <taxon>Bacilli</taxon>
        <taxon>Bacillales</taxon>
        <taxon>Caryophanaceae</taxon>
        <taxon>Ureibacillus</taxon>
    </lineage>
</organism>
<evidence type="ECO:0000259" key="3">
    <source>
        <dbReference type="Pfam" id="PF13519"/>
    </source>
</evidence>
<name>A0A540UXK2_9BACL</name>
<proteinExistence type="predicted"/>
<feature type="domain" description="VWFA" evidence="3">
    <location>
        <begin position="91"/>
        <end position="190"/>
    </location>
</feature>
<feature type="transmembrane region" description="Helical" evidence="1">
    <location>
        <begin position="59"/>
        <end position="79"/>
    </location>
</feature>
<feature type="transmembrane region" description="Helical" evidence="1">
    <location>
        <begin position="6"/>
        <end position="24"/>
    </location>
</feature>
<dbReference type="Pfam" id="PF13519">
    <property type="entry name" value="VWA_2"/>
    <property type="match status" value="1"/>
</dbReference>
<evidence type="ECO:0000313" key="5">
    <source>
        <dbReference type="Proteomes" id="UP000315753"/>
    </source>
</evidence>
<sequence>MGFSQLTFLWTIIFPIIVLLYYFFRKKYKEQQVSSTLFWEQIMQETNVSPYLKHLQRNALFYLQMLALLLFVLALINPYTKTKEISGEQVIWIVDTSATMLAGKEQSTFEKHRKEMLSLVNAIGERPLTIITTGNEPKAILRQETNVKRIEKAIDELEVTYEEEQLPKAIEMANAFVGDLPTTIYLFTDAVSRSDLPVESDHVKWIVKGAESGLKNVAITRFAATNANGETVALLQLKNETETNQTVRLSFSDQNGEELLEKTITLKSKEEAAYTFEALPERDALIAMIQVNDDYEEDNSMVTMVGSDPYQIAVGQDMHKLVQIGFQSLGLDVKIVPDGQLKSLKDTIVVTNRTELLERKEPIVLIGRNDETESEVSGKVEVSEDELFSFSSLEDVYVSAVYPPFENFKTIAKVDGKPLIQRSPKGDIIILTDIQLTDWPLDPSFPLFLWSVQNELMEGKTSLGIFTPNERRAVALVPEDWSIYTPDGDYISSFEQPHEFRAPAKPGFYVVRSEEEEKPFIVQLPQKERTIQDGTSFELGRVLGGQEEVRNESLAKWIVLIILLLLVIEWEVQRRRGFAN</sequence>
<protein>
    <submittedName>
        <fullName evidence="4">VWA domain-containing protein</fullName>
    </submittedName>
</protein>
<comment type="caution">
    <text evidence="4">The sequence shown here is derived from an EMBL/GenBank/DDBJ whole genome shotgun (WGS) entry which is preliminary data.</text>
</comment>
<dbReference type="InterPro" id="IPR002035">
    <property type="entry name" value="VWF_A"/>
</dbReference>
<evidence type="ECO:0000259" key="2">
    <source>
        <dbReference type="Pfam" id="PF07584"/>
    </source>
</evidence>
<dbReference type="AlphaFoldDB" id="A0A540UXK2"/>
<evidence type="ECO:0000256" key="1">
    <source>
        <dbReference type="SAM" id="Phobius"/>
    </source>
</evidence>
<dbReference type="OrthoDB" id="9780136at2"/>
<keyword evidence="1" id="KW-0812">Transmembrane</keyword>
<feature type="domain" description="Aerotolerance regulator N-terminal" evidence="2">
    <location>
        <begin position="1"/>
        <end position="78"/>
    </location>
</feature>
<dbReference type="EMBL" id="VIGD01000021">
    <property type="protein sequence ID" value="TQE89215.1"/>
    <property type="molecule type" value="Genomic_DNA"/>
</dbReference>
<evidence type="ECO:0000313" key="4">
    <source>
        <dbReference type="EMBL" id="TQE89215.1"/>
    </source>
</evidence>
<dbReference type="PANTHER" id="PTHR37464">
    <property type="entry name" value="BLL2463 PROTEIN"/>
    <property type="match status" value="1"/>
</dbReference>
<dbReference type="Pfam" id="PF07584">
    <property type="entry name" value="BatA"/>
    <property type="match status" value="1"/>
</dbReference>
<dbReference type="InterPro" id="IPR024163">
    <property type="entry name" value="Aerotolerance_reg_N"/>
</dbReference>
<reference evidence="4 5" key="1">
    <citation type="submission" date="2019-06" db="EMBL/GenBank/DDBJ databases">
        <title>Genome sequence of Ureibacillus terrenus.</title>
        <authorList>
            <person name="Maclea K.S."/>
            <person name="Simoes M."/>
        </authorList>
    </citation>
    <scope>NUCLEOTIDE SEQUENCE [LARGE SCALE GENOMIC DNA]</scope>
    <source>
        <strain evidence="4 5">ATCC BAA-384</strain>
    </source>
</reference>
<keyword evidence="1" id="KW-1133">Transmembrane helix</keyword>
<keyword evidence="1" id="KW-0472">Membrane</keyword>
<gene>
    <name evidence="4" type="ORF">FKZ59_12805</name>
</gene>
<dbReference type="RefSeq" id="WP_141603149.1">
    <property type="nucleotide sequence ID" value="NZ_JARMSB010000012.1"/>
</dbReference>
<accession>A0A540UXK2</accession>